<keyword evidence="5" id="KW-0970">Cilium biogenesis/degradation</keyword>
<proteinExistence type="evidence at transcript level"/>
<accession>A0A131XWL6</accession>
<dbReference type="PANTHER" id="PTHR34174">
    <property type="entry name" value="HYDROLETHALUS SYNDROME PROTEIN 1"/>
    <property type="match status" value="1"/>
</dbReference>
<evidence type="ECO:0000256" key="1">
    <source>
        <dbReference type="ARBA" id="ARBA00004114"/>
    </source>
</evidence>
<evidence type="ECO:0000256" key="6">
    <source>
        <dbReference type="ARBA" id="ARBA00023212"/>
    </source>
</evidence>
<evidence type="ECO:0000256" key="5">
    <source>
        <dbReference type="ARBA" id="ARBA00022794"/>
    </source>
</evidence>
<keyword evidence="7" id="KW-0966">Cell projection</keyword>
<name>A0A131XWL6_IXORI</name>
<dbReference type="GO" id="GO:0097730">
    <property type="term" value="C:non-motile cilium"/>
    <property type="evidence" value="ECO:0007669"/>
    <property type="project" value="TreeGrafter"/>
</dbReference>
<keyword evidence="4" id="KW-0963">Cytoplasm</keyword>
<dbReference type="GO" id="GO:0005814">
    <property type="term" value="C:centriole"/>
    <property type="evidence" value="ECO:0007669"/>
    <property type="project" value="UniProtKB-SubCell"/>
</dbReference>
<organism evidence="10">
    <name type="scientific">Ixodes ricinus</name>
    <name type="common">Common tick</name>
    <name type="synonym">Acarus ricinus</name>
    <dbReference type="NCBI Taxonomy" id="34613"/>
    <lineage>
        <taxon>Eukaryota</taxon>
        <taxon>Metazoa</taxon>
        <taxon>Ecdysozoa</taxon>
        <taxon>Arthropoda</taxon>
        <taxon>Chelicerata</taxon>
        <taxon>Arachnida</taxon>
        <taxon>Acari</taxon>
        <taxon>Parasitiformes</taxon>
        <taxon>Ixodida</taxon>
        <taxon>Ixodoidea</taxon>
        <taxon>Ixodidae</taxon>
        <taxon>Ixodinae</taxon>
        <taxon>Ixodes</taxon>
    </lineage>
</organism>
<dbReference type="AlphaFoldDB" id="A0A131XWL6"/>
<dbReference type="InterPro" id="IPR052319">
    <property type="entry name" value="Centriolar_ciliogenesis_assoc"/>
</dbReference>
<feature type="region of interest" description="Disordered" evidence="8">
    <location>
        <begin position="67"/>
        <end position="157"/>
    </location>
</feature>
<evidence type="ECO:0000256" key="8">
    <source>
        <dbReference type="SAM" id="MobiDB-lite"/>
    </source>
</evidence>
<dbReference type="PANTHER" id="PTHR34174:SF1">
    <property type="entry name" value="CENTRIOLAR AND CILIOGENESIS-ASSOCIATED PROTEIN HYLS1"/>
    <property type="match status" value="1"/>
</dbReference>
<feature type="compositionally biased region" description="Polar residues" evidence="8">
    <location>
        <begin position="128"/>
        <end position="154"/>
    </location>
</feature>
<dbReference type="Pfam" id="PF15311">
    <property type="entry name" value="HYLS1_C"/>
    <property type="match status" value="1"/>
</dbReference>
<evidence type="ECO:0000256" key="2">
    <source>
        <dbReference type="ARBA" id="ARBA00004138"/>
    </source>
</evidence>
<evidence type="ECO:0000313" key="10">
    <source>
        <dbReference type="EMBL" id="JAP70605.1"/>
    </source>
</evidence>
<comment type="similarity">
    <text evidence="3">Belongs to the HYLS1 family.</text>
</comment>
<feature type="domain" description="Centriolar and ciliogenesis-associated protein HYLS1 C-terminal" evidence="9">
    <location>
        <begin position="250"/>
        <end position="298"/>
    </location>
</feature>
<dbReference type="GO" id="GO:0060271">
    <property type="term" value="P:cilium assembly"/>
    <property type="evidence" value="ECO:0007669"/>
    <property type="project" value="TreeGrafter"/>
</dbReference>
<evidence type="ECO:0000256" key="7">
    <source>
        <dbReference type="ARBA" id="ARBA00023273"/>
    </source>
</evidence>
<dbReference type="EMBL" id="GEFM01005191">
    <property type="protein sequence ID" value="JAP70605.1"/>
    <property type="molecule type" value="mRNA"/>
</dbReference>
<protein>
    <recommendedName>
        <fullName evidence="9">Centriolar and ciliogenesis-associated protein HYLS1 C-terminal domain-containing protein</fullName>
    </recommendedName>
</protein>
<keyword evidence="6" id="KW-0206">Cytoskeleton</keyword>
<comment type="subcellular location">
    <subcellularLocation>
        <location evidence="2">Cell projection</location>
        <location evidence="2">Cilium</location>
    </subcellularLocation>
    <subcellularLocation>
        <location evidence="1">Cytoplasm</location>
        <location evidence="1">Cytoskeleton</location>
        <location evidence="1">Microtubule organizing center</location>
        <location evidence="1">Centrosome</location>
        <location evidence="1">Centriole</location>
    </subcellularLocation>
</comment>
<evidence type="ECO:0000256" key="3">
    <source>
        <dbReference type="ARBA" id="ARBA00010091"/>
    </source>
</evidence>
<feature type="compositionally biased region" description="Polar residues" evidence="8">
    <location>
        <begin position="88"/>
        <end position="115"/>
    </location>
</feature>
<evidence type="ECO:0000256" key="4">
    <source>
        <dbReference type="ARBA" id="ARBA00022490"/>
    </source>
</evidence>
<evidence type="ECO:0000259" key="9">
    <source>
        <dbReference type="Pfam" id="PF15311"/>
    </source>
</evidence>
<sequence length="309" mass="34275">MGDSVYISDDEVRSELYKQGYTDLPAELFHQFKKDLQNSIRDAVNRGVGVNTSTPFVSGARSLSVSSRANCSSIDRSEPKRRTRLQPHDNSSTCYSTPCASRSETSQSKTKQASAIRTLPNDPDRGGSKSSCYSTPVGNASGNEVSAASTSSGDSIVGEPRVMHRKVLRCRNGHAYISEHSTISADSSESAAGLHPSFKENSSLYRTLPRTAVKPPPEAVQGQPILKDTLQPRRASILSLLQSSGNKVEWERGRGKCDPVTRYHEYRAAWERHRAPGEKAHNQLRWNVRAQMMRRDDVVTDSWRPRVDK</sequence>
<reference evidence="10" key="1">
    <citation type="submission" date="2016-02" db="EMBL/GenBank/DDBJ databases">
        <title>RNAseq analyses of the midgut from blood- or serum-fed Ixodes ricinus ticks.</title>
        <authorList>
            <person name="Perner J."/>
            <person name="Provaznik J."/>
            <person name="Schrenkova J."/>
            <person name="Urbanova V."/>
            <person name="Ribeiro J.M."/>
            <person name="Kopacek P."/>
        </authorList>
    </citation>
    <scope>NUCLEOTIDE SEQUENCE</scope>
    <source>
        <tissue evidence="10">Gut</tissue>
    </source>
</reference>
<dbReference type="InterPro" id="IPR027918">
    <property type="entry name" value="HYLS1_C_dom"/>
</dbReference>